<evidence type="ECO:0000256" key="1">
    <source>
        <dbReference type="ARBA" id="ARBA00002588"/>
    </source>
</evidence>
<dbReference type="InterPro" id="IPR001111">
    <property type="entry name" value="TGF-b_propeptide"/>
</dbReference>
<keyword evidence="15" id="KW-1185">Reference proteome</keyword>
<dbReference type="InterPro" id="IPR001318">
    <property type="entry name" value="Inhibin_betaC"/>
</dbReference>
<evidence type="ECO:0000256" key="2">
    <source>
        <dbReference type="ARBA" id="ARBA00004613"/>
    </source>
</evidence>
<dbReference type="GO" id="GO:0008083">
    <property type="term" value="F:growth factor activity"/>
    <property type="evidence" value="ECO:0007669"/>
    <property type="project" value="UniProtKB-KW"/>
</dbReference>
<dbReference type="InterPro" id="IPR001839">
    <property type="entry name" value="TGF-b_C"/>
</dbReference>
<comment type="function">
    <text evidence="1">Inhibins and activins inhibit and activate, respectively, the secretion of follitropin by the pituitary gland. Inhibins/activins are involved in regulating a number of diverse functions such as hypothalamic and pituitary hormone secretion, gonadal hormone secretion, germ cell development and maturation, erythroid differentiation, insulin secretion, nerve cell survival, embryonic axial development or bone growth, depending on their subunit composition. Inhibins appear to oppose the functions of activins.</text>
</comment>
<dbReference type="SUPFAM" id="SSF57501">
    <property type="entry name" value="Cystine-knot cytokines"/>
    <property type="match status" value="1"/>
</dbReference>
<evidence type="ECO:0000256" key="9">
    <source>
        <dbReference type="ARBA" id="ARBA00023180"/>
    </source>
</evidence>
<dbReference type="GO" id="GO:0005125">
    <property type="term" value="F:cytokine activity"/>
    <property type="evidence" value="ECO:0007669"/>
    <property type="project" value="TreeGrafter"/>
</dbReference>
<comment type="subunit">
    <text evidence="10">Homodimeric or heterodimeric through association with alpha and beta subunits, linked by one or more disulfide bonds. Inhibins are heterodimers of one alpha and one beta subunit. Activins are homo- or heterodimers of beta subunits only.</text>
</comment>
<comment type="similarity">
    <text evidence="3 11">Belongs to the TGF-beta family.</text>
</comment>
<dbReference type="InterPro" id="IPR015615">
    <property type="entry name" value="TGF-beta-rel"/>
</dbReference>
<dbReference type="PROSITE" id="PS51362">
    <property type="entry name" value="TGF_BETA_2"/>
    <property type="match status" value="1"/>
</dbReference>
<name>A0A5C6N819_9TELE</name>
<feature type="chain" id="PRO_5022913731" evidence="12">
    <location>
        <begin position="29"/>
        <end position="382"/>
    </location>
</feature>
<evidence type="ECO:0000256" key="3">
    <source>
        <dbReference type="ARBA" id="ARBA00006656"/>
    </source>
</evidence>
<evidence type="ECO:0000256" key="8">
    <source>
        <dbReference type="ARBA" id="ARBA00023157"/>
    </source>
</evidence>
<evidence type="ECO:0000256" key="7">
    <source>
        <dbReference type="ARBA" id="ARBA00023030"/>
    </source>
</evidence>
<comment type="subcellular location">
    <subcellularLocation>
        <location evidence="2">Secreted</location>
    </subcellularLocation>
</comment>
<proteinExistence type="inferred from homology"/>
<dbReference type="PRINTS" id="PR00672">
    <property type="entry name" value="INHIBINBC"/>
</dbReference>
<gene>
    <name evidence="14" type="ORF">D4764_04G0005040</name>
</gene>
<evidence type="ECO:0000256" key="5">
    <source>
        <dbReference type="ARBA" id="ARBA00022702"/>
    </source>
</evidence>
<evidence type="ECO:0000256" key="12">
    <source>
        <dbReference type="SAM" id="SignalP"/>
    </source>
</evidence>
<dbReference type="GO" id="GO:0005179">
    <property type="term" value="F:hormone activity"/>
    <property type="evidence" value="ECO:0007669"/>
    <property type="project" value="UniProtKB-KW"/>
</dbReference>
<dbReference type="CDD" id="cd19406">
    <property type="entry name" value="TGF_beta_INHBC_E"/>
    <property type="match status" value="1"/>
</dbReference>
<dbReference type="PANTHER" id="PTHR11848">
    <property type="entry name" value="TGF-BETA FAMILY"/>
    <property type="match status" value="1"/>
</dbReference>
<evidence type="ECO:0000313" key="14">
    <source>
        <dbReference type="EMBL" id="TWW61857.1"/>
    </source>
</evidence>
<keyword evidence="8" id="KW-1015">Disulfide bond</keyword>
<evidence type="ECO:0000256" key="6">
    <source>
        <dbReference type="ARBA" id="ARBA00022729"/>
    </source>
</evidence>
<evidence type="ECO:0000256" key="11">
    <source>
        <dbReference type="RuleBase" id="RU000354"/>
    </source>
</evidence>
<dbReference type="Gene3D" id="2.60.120.970">
    <property type="match status" value="1"/>
</dbReference>
<feature type="signal peptide" evidence="12">
    <location>
        <begin position="1"/>
        <end position="28"/>
    </location>
</feature>
<evidence type="ECO:0000313" key="15">
    <source>
        <dbReference type="Proteomes" id="UP000324091"/>
    </source>
</evidence>
<dbReference type="SMART" id="SM00204">
    <property type="entry name" value="TGFB"/>
    <property type="match status" value="1"/>
</dbReference>
<evidence type="ECO:0000256" key="10">
    <source>
        <dbReference type="ARBA" id="ARBA00026046"/>
    </source>
</evidence>
<keyword evidence="9" id="KW-0325">Glycoprotein</keyword>
<dbReference type="Pfam" id="PF00688">
    <property type="entry name" value="TGFb_propeptide"/>
    <property type="match status" value="1"/>
</dbReference>
<keyword evidence="6 12" id="KW-0732">Signal</keyword>
<dbReference type="FunFam" id="2.60.120.970:FF:000028">
    <property type="entry name" value="Inhibin subunit beta C"/>
    <property type="match status" value="1"/>
</dbReference>
<dbReference type="InterPro" id="IPR029034">
    <property type="entry name" value="Cystine-knot_cytokine"/>
</dbReference>
<feature type="domain" description="TGF-beta family profile" evidence="13">
    <location>
        <begin position="265"/>
        <end position="382"/>
    </location>
</feature>
<dbReference type="FunFam" id="2.10.90.10:FF:000005">
    <property type="entry name" value="Inhibin beta A chain"/>
    <property type="match status" value="1"/>
</dbReference>
<dbReference type="InterPro" id="IPR017948">
    <property type="entry name" value="TGFb_CS"/>
</dbReference>
<dbReference type="Gene3D" id="2.10.90.10">
    <property type="entry name" value="Cystine-knot cytokines"/>
    <property type="match status" value="1"/>
</dbReference>
<dbReference type="Pfam" id="PF00019">
    <property type="entry name" value="TGF_beta"/>
    <property type="match status" value="1"/>
</dbReference>
<keyword evidence="5" id="KW-0372">Hormone</keyword>
<dbReference type="EMBL" id="RHFK02000017">
    <property type="protein sequence ID" value="TWW61857.1"/>
    <property type="molecule type" value="Genomic_DNA"/>
</dbReference>
<dbReference type="AlphaFoldDB" id="A0A5C6N819"/>
<evidence type="ECO:0000256" key="4">
    <source>
        <dbReference type="ARBA" id="ARBA00022525"/>
    </source>
</evidence>
<sequence length="382" mass="42966">MRLFTRSPVFFPFSFPTFLLLTQMLVKGLWVSGSPRCASCGFPALTKDAEEKLMIEVAKQQLLDKLHLKERPNITQAVPRAALLTALRKLHSGRVRPNRTLEQENNLSKKDQSYEIVSFADIHEGDGGAQASLGLAFRFLQESGQSIQVLQSSLWIYARSSENPHRAPRLTAQVFLSADGGASGLNRTLVMEKMLEVHKGNWHTFPITRTLQAFLDSNQHQLRLEVTCDEDGKNLCSLDGPADSPYQPFLVAQVRLRDNHSKHLVRKRSLRCGDDVTVCCKREFYIKFKDIQWHDWIIAPEGYHMNYCMGQCPQHLSGSPGIASSFHATIFSQLKVNGINTAVSSCCVPTERRPLSMVYFNSQHNIVKTDVPDMIVESCGCT</sequence>
<dbReference type="PANTHER" id="PTHR11848:SF6">
    <property type="entry name" value="INHIBIN BETA E CHAIN"/>
    <property type="match status" value="1"/>
</dbReference>
<dbReference type="GO" id="GO:0005615">
    <property type="term" value="C:extracellular space"/>
    <property type="evidence" value="ECO:0007669"/>
    <property type="project" value="TreeGrafter"/>
</dbReference>
<keyword evidence="4" id="KW-0964">Secreted</keyword>
<protein>
    <submittedName>
        <fullName evidence="14">Inhibin beta C chain</fullName>
    </submittedName>
</protein>
<accession>A0A5C6N819</accession>
<comment type="caution">
    <text evidence="14">The sequence shown here is derived from an EMBL/GenBank/DDBJ whole genome shotgun (WGS) entry which is preliminary data.</text>
</comment>
<reference evidence="14 15" key="1">
    <citation type="submission" date="2019-04" db="EMBL/GenBank/DDBJ databases">
        <title>Chromosome genome assembly for Takifugu flavidus.</title>
        <authorList>
            <person name="Xiao S."/>
        </authorList>
    </citation>
    <scope>NUCLEOTIDE SEQUENCE [LARGE SCALE GENOMIC DNA]</scope>
    <source>
        <strain evidence="14">HTHZ2018</strain>
        <tissue evidence="14">Muscle</tissue>
    </source>
</reference>
<keyword evidence="7 11" id="KW-0339">Growth factor</keyword>
<evidence type="ECO:0000259" key="13">
    <source>
        <dbReference type="PROSITE" id="PS51362"/>
    </source>
</evidence>
<dbReference type="PROSITE" id="PS00250">
    <property type="entry name" value="TGF_BETA_1"/>
    <property type="match status" value="1"/>
</dbReference>
<dbReference type="Proteomes" id="UP000324091">
    <property type="component" value="Chromosome 4"/>
</dbReference>
<organism evidence="14 15">
    <name type="scientific">Takifugu flavidus</name>
    <name type="common">sansaifugu</name>
    <dbReference type="NCBI Taxonomy" id="433684"/>
    <lineage>
        <taxon>Eukaryota</taxon>
        <taxon>Metazoa</taxon>
        <taxon>Chordata</taxon>
        <taxon>Craniata</taxon>
        <taxon>Vertebrata</taxon>
        <taxon>Euteleostomi</taxon>
        <taxon>Actinopterygii</taxon>
        <taxon>Neopterygii</taxon>
        <taxon>Teleostei</taxon>
        <taxon>Neoteleostei</taxon>
        <taxon>Acanthomorphata</taxon>
        <taxon>Eupercaria</taxon>
        <taxon>Tetraodontiformes</taxon>
        <taxon>Tetradontoidea</taxon>
        <taxon>Tetraodontidae</taxon>
        <taxon>Takifugu</taxon>
    </lineage>
</organism>